<dbReference type="Proteomes" id="UP000010467">
    <property type="component" value="Chromosome"/>
</dbReference>
<accession>L0A2A2</accession>
<dbReference type="HOGENOM" id="CLU_2069226_0_0_0"/>
<evidence type="ECO:0000313" key="1">
    <source>
        <dbReference type="EMBL" id="AFZ67110.1"/>
    </source>
</evidence>
<name>L0A2A2_DEIPD</name>
<dbReference type="EMBL" id="CP003382">
    <property type="protein sequence ID" value="AFZ67110.1"/>
    <property type="molecule type" value="Genomic_DNA"/>
</dbReference>
<sequence length="118" mass="13077">MNRLYDFVRSGVLTLKPSFQAPVIQQDQQHRGHTVKGLSELYGSFTEHFISANGRRQYTTGGQLNLEVSLNLVKVKSKVPLLEVRQQRVLFDGQVGVPGSRVLEIHCRSLSTGTPGTA</sequence>
<organism evidence="1 2">
    <name type="scientific">Deinococcus peraridilitoris (strain DSM 19664 / LMG 22246 / CIP 109416 / KR-200)</name>
    <dbReference type="NCBI Taxonomy" id="937777"/>
    <lineage>
        <taxon>Bacteria</taxon>
        <taxon>Thermotogati</taxon>
        <taxon>Deinococcota</taxon>
        <taxon>Deinococci</taxon>
        <taxon>Deinococcales</taxon>
        <taxon>Deinococcaceae</taxon>
        <taxon>Deinococcus</taxon>
    </lineage>
</organism>
<reference evidence="2" key="1">
    <citation type="submission" date="2012-03" db="EMBL/GenBank/DDBJ databases">
        <title>Complete sequence of chromosome of Deinococcus peraridilitoris DSM 19664.</title>
        <authorList>
            <person name="Lucas S."/>
            <person name="Copeland A."/>
            <person name="Lapidus A."/>
            <person name="Glavina del Rio T."/>
            <person name="Dalin E."/>
            <person name="Tice H."/>
            <person name="Bruce D."/>
            <person name="Goodwin L."/>
            <person name="Pitluck S."/>
            <person name="Peters L."/>
            <person name="Mikhailova N."/>
            <person name="Lu M."/>
            <person name="Kyrpides N."/>
            <person name="Mavromatis K."/>
            <person name="Ivanova N."/>
            <person name="Brettin T."/>
            <person name="Detter J.C."/>
            <person name="Han C."/>
            <person name="Larimer F."/>
            <person name="Land M."/>
            <person name="Hauser L."/>
            <person name="Markowitz V."/>
            <person name="Cheng J.-F."/>
            <person name="Hugenholtz P."/>
            <person name="Woyke T."/>
            <person name="Wu D."/>
            <person name="Pukall R."/>
            <person name="Steenblock K."/>
            <person name="Brambilla E."/>
            <person name="Klenk H.-P."/>
            <person name="Eisen J.A."/>
        </authorList>
    </citation>
    <scope>NUCLEOTIDE SEQUENCE [LARGE SCALE GENOMIC DNA]</scope>
    <source>
        <strain evidence="2">DSM 19664 / LMG 22246 / CIP 109416 / KR-200</strain>
    </source>
</reference>
<dbReference type="KEGG" id="dpd:Deipe_1569"/>
<gene>
    <name evidence="1" type="ordered locus">Deipe_1569</name>
</gene>
<dbReference type="RefSeq" id="WP_015235418.1">
    <property type="nucleotide sequence ID" value="NC_019793.1"/>
</dbReference>
<dbReference type="AlphaFoldDB" id="L0A2A2"/>
<protein>
    <submittedName>
        <fullName evidence="1">Uncharacterized protein</fullName>
    </submittedName>
</protein>
<proteinExistence type="predicted"/>
<keyword evidence="2" id="KW-1185">Reference proteome</keyword>
<evidence type="ECO:0000313" key="2">
    <source>
        <dbReference type="Proteomes" id="UP000010467"/>
    </source>
</evidence>
<dbReference type="STRING" id="937777.Deipe_1569"/>